<evidence type="ECO:0000313" key="4">
    <source>
        <dbReference type="Proteomes" id="UP000807785"/>
    </source>
</evidence>
<dbReference type="PANTHER" id="PTHR21666">
    <property type="entry name" value="PEPTIDASE-RELATED"/>
    <property type="match status" value="1"/>
</dbReference>
<evidence type="ECO:0000313" key="3">
    <source>
        <dbReference type="EMBL" id="MBK6973233.1"/>
    </source>
</evidence>
<dbReference type="Gene3D" id="2.70.70.10">
    <property type="entry name" value="Glucose Permease (Domain IIA)"/>
    <property type="match status" value="1"/>
</dbReference>
<feature type="signal peptide" evidence="1">
    <location>
        <begin position="1"/>
        <end position="20"/>
    </location>
</feature>
<comment type="caution">
    <text evidence="3">The sequence shown here is derived from an EMBL/GenBank/DDBJ whole genome shotgun (WGS) entry which is preliminary data.</text>
</comment>
<evidence type="ECO:0000259" key="2">
    <source>
        <dbReference type="Pfam" id="PF01551"/>
    </source>
</evidence>
<accession>A0A9D7E3U7</accession>
<dbReference type="Proteomes" id="UP000807785">
    <property type="component" value="Unassembled WGS sequence"/>
</dbReference>
<dbReference type="EMBL" id="JADJEV010000003">
    <property type="protein sequence ID" value="MBK6973233.1"/>
    <property type="molecule type" value="Genomic_DNA"/>
</dbReference>
<name>A0A9D7E3U7_9PROT</name>
<gene>
    <name evidence="3" type="ORF">IPH26_09920</name>
</gene>
<evidence type="ECO:0000256" key="1">
    <source>
        <dbReference type="SAM" id="SignalP"/>
    </source>
</evidence>
<keyword evidence="1" id="KW-0732">Signal</keyword>
<dbReference type="PANTHER" id="PTHR21666:SF270">
    <property type="entry name" value="MUREIN HYDROLASE ACTIVATOR ENVC"/>
    <property type="match status" value="1"/>
</dbReference>
<feature type="domain" description="M23ase beta-sheet core" evidence="2">
    <location>
        <begin position="129"/>
        <end position="247"/>
    </location>
</feature>
<dbReference type="AlphaFoldDB" id="A0A9D7E3U7"/>
<feature type="chain" id="PRO_5038651307" evidence="1">
    <location>
        <begin position="21"/>
        <end position="473"/>
    </location>
</feature>
<protein>
    <submittedName>
        <fullName evidence="3">M23 family metallopeptidase</fullName>
    </submittedName>
</protein>
<dbReference type="InterPro" id="IPR016047">
    <property type="entry name" value="M23ase_b-sheet_dom"/>
</dbReference>
<dbReference type="InterPro" id="IPR011055">
    <property type="entry name" value="Dup_hybrid_motif"/>
</dbReference>
<dbReference type="GO" id="GO:0004222">
    <property type="term" value="F:metalloendopeptidase activity"/>
    <property type="evidence" value="ECO:0007669"/>
    <property type="project" value="TreeGrafter"/>
</dbReference>
<reference evidence="3" key="1">
    <citation type="submission" date="2020-10" db="EMBL/GenBank/DDBJ databases">
        <title>Connecting structure to function with the recovery of over 1000 high-quality activated sludge metagenome-assembled genomes encoding full-length rRNA genes using long-read sequencing.</title>
        <authorList>
            <person name="Singleton C.M."/>
            <person name="Petriglieri F."/>
            <person name="Kristensen J.M."/>
            <person name="Kirkegaard R.H."/>
            <person name="Michaelsen T.Y."/>
            <person name="Andersen M.H."/>
            <person name="Karst S.M."/>
            <person name="Dueholm M.S."/>
            <person name="Nielsen P.H."/>
            <person name="Albertsen M."/>
        </authorList>
    </citation>
    <scope>NUCLEOTIDE SEQUENCE</scope>
    <source>
        <strain evidence="3">Bjer_18-Q3-R1-45_BAT3C.347</strain>
    </source>
</reference>
<dbReference type="CDD" id="cd12797">
    <property type="entry name" value="M23_peptidase"/>
    <property type="match status" value="1"/>
</dbReference>
<dbReference type="Pfam" id="PF01551">
    <property type="entry name" value="Peptidase_M23"/>
    <property type="match status" value="1"/>
</dbReference>
<dbReference type="InterPro" id="IPR050570">
    <property type="entry name" value="Cell_wall_metabolism_enzyme"/>
</dbReference>
<organism evidence="3 4">
    <name type="scientific">Candidatus Methylophosphatis roskildensis</name>
    <dbReference type="NCBI Taxonomy" id="2899263"/>
    <lineage>
        <taxon>Bacteria</taxon>
        <taxon>Pseudomonadati</taxon>
        <taxon>Pseudomonadota</taxon>
        <taxon>Betaproteobacteria</taxon>
        <taxon>Nitrosomonadales</taxon>
        <taxon>Sterolibacteriaceae</taxon>
        <taxon>Candidatus Methylophosphatis</taxon>
    </lineage>
</organism>
<dbReference type="SUPFAM" id="SSF51261">
    <property type="entry name" value="Duplicated hybrid motif"/>
    <property type="match status" value="1"/>
</dbReference>
<sequence length="473" mass="50442">MRTIFIVVAFFFALAPIAEGATTPFLDFPLSCPSATQGKCSATGYIKGAYTPASMISVLDHHMEKPYGDDGVVTAFTGEEGRATASKPKVNQGCYPQYSPNPGKSFSIMGLYIGSNDGCLADQGLNYDNHPAYDYKAQVGTPVYAAASGKVVRIVNKATGFPGRCVPKGVETGGCGIWGYVGIDHGNGYITQYGHLSRIDFVSGDEVKAGALIGLTGQSSPPKKDKNGKITNLYNVPPHFHFEVLKENAGSPYGYAFVDPYGWEGSPKDDPLEKATGIPNVQLWKTGAQANPAEPKVSVAPNVPLSSTAAPPVSAQTYQNPFAYCKAVVTIDMPDKRYTGTEPPPAVANALGHTAVTWRCADGQVLGCYGGASGRACEKMQTSRTPSHYIVQFCVQNPNSDFVPMAWIGNSSSTWKCNGSVPAILKTYPVDKRSFQVGSWKPVITPKLITTQVPPNSTTALPKRTEPAGRLVY</sequence>
<proteinExistence type="predicted"/>